<feature type="compositionally biased region" description="Polar residues" evidence="1">
    <location>
        <begin position="29"/>
        <end position="40"/>
    </location>
</feature>
<accession>I5BY12</accession>
<dbReference type="OrthoDB" id="9989048at2"/>
<dbReference type="Proteomes" id="UP000004622">
    <property type="component" value="Unassembled WGS sequence"/>
</dbReference>
<feature type="region of interest" description="Disordered" evidence="1">
    <location>
        <begin position="64"/>
        <end position="151"/>
    </location>
</feature>
<proteinExistence type="predicted"/>
<feature type="region of interest" description="Disordered" evidence="1">
    <location>
        <begin position="16"/>
        <end position="40"/>
    </location>
</feature>
<evidence type="ECO:0000256" key="1">
    <source>
        <dbReference type="SAM" id="MobiDB-lite"/>
    </source>
</evidence>
<sequence length="151" mass="15950">MDIKMLTSFAGLRPWTTRRTRPDGGFRSSAFSRQVKQQTSKSADRFFRLTQWICIMTARFPNGGITPRTTSFAKADPAASALQRGNDAAPATSLSGAFKAALGKPANPPHNQALKKGGAGQPSPSSAGSLKGPGKTRTNSPAASVPRKGHR</sequence>
<name>I5BY12_9HYPH</name>
<dbReference type="AlphaFoldDB" id="I5BY12"/>
<protein>
    <submittedName>
        <fullName evidence="2">Uncharacterized protein</fullName>
    </submittedName>
</protein>
<dbReference type="STRING" id="204799.GCA_001696575_00970"/>
<organism evidence="2 3">
    <name type="scientific">Nitratireductor aquibiodomus RA22</name>
    <dbReference type="NCBI Taxonomy" id="1189611"/>
    <lineage>
        <taxon>Bacteria</taxon>
        <taxon>Pseudomonadati</taxon>
        <taxon>Pseudomonadota</taxon>
        <taxon>Alphaproteobacteria</taxon>
        <taxon>Hyphomicrobiales</taxon>
        <taxon>Phyllobacteriaceae</taxon>
        <taxon>Nitratireductor</taxon>
    </lineage>
</organism>
<dbReference type="EMBL" id="AJXZ01000028">
    <property type="protein sequence ID" value="EIM74464.1"/>
    <property type="molecule type" value="Genomic_DNA"/>
</dbReference>
<dbReference type="RefSeq" id="WP_007008752.1">
    <property type="nucleotide sequence ID" value="NZ_AJXZ01000028.1"/>
</dbReference>
<gene>
    <name evidence="2" type="ORF">A33O_11702</name>
</gene>
<evidence type="ECO:0000313" key="2">
    <source>
        <dbReference type="EMBL" id="EIM74464.1"/>
    </source>
</evidence>
<reference evidence="2 3" key="1">
    <citation type="journal article" date="2012" name="J. Bacteriol.">
        <title>Genome Sequence of Nitratireductor aquibiodomus Strain RA22.</title>
        <authorList>
            <person name="Singh A."/>
            <person name="Jangir P.K."/>
            <person name="Kumari C."/>
            <person name="Sharma R."/>
        </authorList>
    </citation>
    <scope>NUCLEOTIDE SEQUENCE [LARGE SCALE GENOMIC DNA]</scope>
    <source>
        <strain evidence="2 3">RA22</strain>
    </source>
</reference>
<comment type="caution">
    <text evidence="2">The sequence shown here is derived from an EMBL/GenBank/DDBJ whole genome shotgun (WGS) entry which is preliminary data.</text>
</comment>
<evidence type="ECO:0000313" key="3">
    <source>
        <dbReference type="Proteomes" id="UP000004622"/>
    </source>
</evidence>